<protein>
    <submittedName>
        <fullName evidence="2">Uncharacterized protein</fullName>
    </submittedName>
</protein>
<sequence>MTVKDVKESRGGISGSDSEKLKEFLMMGDGGRKKVYDHRMWTEDVDDQESGGSSEEFESPKSVAKVGKWTKNNACVHSQVLRIREEDLHLGEDIGEGLSAKDKVSGPLHHVSSQMDVVLLSRPILPSSPLSGKTPIKT</sequence>
<feature type="compositionally biased region" description="Basic and acidic residues" evidence="1">
    <location>
        <begin position="1"/>
        <end position="10"/>
    </location>
</feature>
<evidence type="ECO:0000256" key="1">
    <source>
        <dbReference type="SAM" id="MobiDB-lite"/>
    </source>
</evidence>
<proteinExistence type="predicted"/>
<comment type="caution">
    <text evidence="2">The sequence shown here is derived from an EMBL/GenBank/DDBJ whole genome shotgun (WGS) entry which is preliminary data.</text>
</comment>
<reference evidence="2 3" key="1">
    <citation type="journal article" date="2018" name="PLoS Genet.">
        <title>Population sequencing reveals clonal diversity and ancestral inbreeding in the grapevine cultivar Chardonnay.</title>
        <authorList>
            <person name="Roach M.J."/>
            <person name="Johnson D.L."/>
            <person name="Bohlmann J."/>
            <person name="van Vuuren H.J."/>
            <person name="Jones S.J."/>
            <person name="Pretorius I.S."/>
            <person name="Schmidt S.A."/>
            <person name="Borneman A.R."/>
        </authorList>
    </citation>
    <scope>NUCLEOTIDE SEQUENCE [LARGE SCALE GENOMIC DNA]</scope>
    <source>
        <strain evidence="3">cv. Chardonnay</strain>
        <tissue evidence="2">Leaf</tissue>
    </source>
</reference>
<accession>A0A438D7G6</accession>
<gene>
    <name evidence="2" type="ORF">CK203_090135</name>
</gene>
<dbReference type="EMBL" id="QGNW01001755">
    <property type="protein sequence ID" value="RVW31388.1"/>
    <property type="molecule type" value="Genomic_DNA"/>
</dbReference>
<evidence type="ECO:0000313" key="2">
    <source>
        <dbReference type="EMBL" id="RVW31388.1"/>
    </source>
</evidence>
<name>A0A438D7G6_VITVI</name>
<feature type="region of interest" description="Disordered" evidence="1">
    <location>
        <begin position="1"/>
        <end position="22"/>
    </location>
</feature>
<dbReference type="Proteomes" id="UP000288805">
    <property type="component" value="Unassembled WGS sequence"/>
</dbReference>
<dbReference type="AlphaFoldDB" id="A0A438D7G6"/>
<dbReference type="OrthoDB" id="1649103at2759"/>
<feature type="region of interest" description="Disordered" evidence="1">
    <location>
        <begin position="45"/>
        <end position="64"/>
    </location>
</feature>
<evidence type="ECO:0000313" key="3">
    <source>
        <dbReference type="Proteomes" id="UP000288805"/>
    </source>
</evidence>
<dbReference type="KEGG" id="vvi:100242238"/>
<organism evidence="2 3">
    <name type="scientific">Vitis vinifera</name>
    <name type="common">Grape</name>
    <dbReference type="NCBI Taxonomy" id="29760"/>
    <lineage>
        <taxon>Eukaryota</taxon>
        <taxon>Viridiplantae</taxon>
        <taxon>Streptophyta</taxon>
        <taxon>Embryophyta</taxon>
        <taxon>Tracheophyta</taxon>
        <taxon>Spermatophyta</taxon>
        <taxon>Magnoliopsida</taxon>
        <taxon>eudicotyledons</taxon>
        <taxon>Gunneridae</taxon>
        <taxon>Pentapetalae</taxon>
        <taxon>rosids</taxon>
        <taxon>Vitales</taxon>
        <taxon>Vitaceae</taxon>
        <taxon>Viteae</taxon>
        <taxon>Vitis</taxon>
    </lineage>
</organism>